<evidence type="ECO:0000256" key="6">
    <source>
        <dbReference type="ARBA" id="ARBA00023136"/>
    </source>
</evidence>
<dbReference type="GO" id="GO:0016020">
    <property type="term" value="C:membrane"/>
    <property type="evidence" value="ECO:0007669"/>
    <property type="project" value="UniProtKB-SubCell"/>
</dbReference>
<dbReference type="SUPFAM" id="SSF103473">
    <property type="entry name" value="MFS general substrate transporter"/>
    <property type="match status" value="1"/>
</dbReference>
<proteinExistence type="inferred from homology"/>
<dbReference type="InterPro" id="IPR050360">
    <property type="entry name" value="MFS_Sugar_Transporters"/>
</dbReference>
<dbReference type="InterPro" id="IPR020846">
    <property type="entry name" value="MFS_dom"/>
</dbReference>
<comment type="similarity">
    <text evidence="2">Belongs to the major facilitator superfamily. Sugar transporter (TC 2.A.1.1) family.</text>
</comment>
<feature type="domain" description="Major facilitator superfamily (MFS) profile" evidence="9">
    <location>
        <begin position="131"/>
        <end position="576"/>
    </location>
</feature>
<sequence length="658" mass="74873">MSSYKSLINNYPKEDQDQDQNQDPFADDHTLVDNNRPLLSNSDHKSSSSNNSENNHNEFIQNDDNNEIIDNSDDDDQFDPIVFKHEDIENSSLASNSFTDNFGNSYTNIDFDNKKYTSNLKFKGNKLVYFTSAFVSLFVSLFGYEQGVCSGILAYDTFNLYFNNPNAAIIGTIISILEIGAMISSLLVAKISDQIGRKRTILLGTFIFMIGGCLQSFCPNLFIFGIGRVFSGIGVGVLSTIVVSYQAEISPGEERGKLLCGEFTGNIFGYALSVWVDYFCYFIQDIQNARNHPNSFYANLSWRLPLFIQVIIAFILFLGGFFIVESPRWLLDNDMDQQGFHVLSLLYDSHKNSSQPRIEFFMIKNSILREKRDVPKSERTWKYLFTKYKIRCFVACSALIFAQFNGINIISYYAPLVFEQAGFNDSGALLMTGINGTIYLLSTIPPWFLVDKWGRRPILISSGLAMGICLFMVACFMKLNKSFTPTIVAILVIIFNASFGFGFGPIPFLLAGESFPLSVRSKGVSLAVSCNWLSNFIVGLLAPILRQLIQWAMYLFPATSCIISVVVVIIFYPETKGVELEDIDQIFDDFYSINPLNRITESLRRKNRIKRKYDKINHQINANDNYEMQQLNEFDYEDENENENDNDNDNDVERREML</sequence>
<evidence type="ECO:0000256" key="2">
    <source>
        <dbReference type="ARBA" id="ARBA00010992"/>
    </source>
</evidence>
<protein>
    <recommendedName>
        <fullName evidence="9">Major facilitator superfamily (MFS) profile domain-containing protein</fullName>
    </recommendedName>
</protein>
<feature type="compositionally biased region" description="Acidic residues" evidence="7">
    <location>
        <begin position="635"/>
        <end position="650"/>
    </location>
</feature>
<reference evidence="10" key="1">
    <citation type="submission" date="2022-12" db="EMBL/GenBank/DDBJ databases">
        <authorList>
            <person name="Brejova B."/>
        </authorList>
    </citation>
    <scope>NUCLEOTIDE SEQUENCE</scope>
</reference>
<feature type="transmembrane region" description="Helical" evidence="8">
    <location>
        <begin position="426"/>
        <end position="450"/>
    </location>
</feature>
<dbReference type="PROSITE" id="PS00217">
    <property type="entry name" value="SUGAR_TRANSPORT_2"/>
    <property type="match status" value="1"/>
</dbReference>
<feature type="transmembrane region" description="Helical" evidence="8">
    <location>
        <begin position="304"/>
        <end position="324"/>
    </location>
</feature>
<dbReference type="Pfam" id="PF00083">
    <property type="entry name" value="Sugar_tr"/>
    <property type="match status" value="1"/>
</dbReference>
<comment type="caution">
    <text evidence="10">The sequence shown here is derived from an EMBL/GenBank/DDBJ whole genome shotgun (WGS) entry which is preliminary data.</text>
</comment>
<organism evidence="10 11">
    <name type="scientific">Candida verbasci</name>
    <dbReference type="NCBI Taxonomy" id="1227364"/>
    <lineage>
        <taxon>Eukaryota</taxon>
        <taxon>Fungi</taxon>
        <taxon>Dikarya</taxon>
        <taxon>Ascomycota</taxon>
        <taxon>Saccharomycotina</taxon>
        <taxon>Pichiomycetes</taxon>
        <taxon>Debaryomycetaceae</taxon>
        <taxon>Candida/Lodderomyces clade</taxon>
        <taxon>Candida</taxon>
    </lineage>
</organism>
<dbReference type="GO" id="GO:0005351">
    <property type="term" value="F:carbohydrate:proton symporter activity"/>
    <property type="evidence" value="ECO:0007669"/>
    <property type="project" value="TreeGrafter"/>
</dbReference>
<feature type="compositionally biased region" description="Low complexity" evidence="7">
    <location>
        <begin position="47"/>
        <end position="63"/>
    </location>
</feature>
<dbReference type="OrthoDB" id="648285at2759"/>
<feature type="region of interest" description="Disordered" evidence="7">
    <location>
        <begin position="635"/>
        <end position="658"/>
    </location>
</feature>
<evidence type="ECO:0000313" key="10">
    <source>
        <dbReference type="EMBL" id="CAI5758806.1"/>
    </source>
</evidence>
<feature type="transmembrane region" description="Helical" evidence="8">
    <location>
        <begin position="267"/>
        <end position="284"/>
    </location>
</feature>
<evidence type="ECO:0000256" key="8">
    <source>
        <dbReference type="SAM" id="Phobius"/>
    </source>
</evidence>
<dbReference type="Proteomes" id="UP001152885">
    <property type="component" value="Unassembled WGS sequence"/>
</dbReference>
<feature type="transmembrane region" description="Helical" evidence="8">
    <location>
        <begin position="523"/>
        <end position="545"/>
    </location>
</feature>
<feature type="transmembrane region" description="Helical" evidence="8">
    <location>
        <begin position="127"/>
        <end position="155"/>
    </location>
</feature>
<evidence type="ECO:0000256" key="1">
    <source>
        <dbReference type="ARBA" id="ARBA00004141"/>
    </source>
</evidence>
<feature type="transmembrane region" description="Helical" evidence="8">
    <location>
        <begin position="392"/>
        <end position="414"/>
    </location>
</feature>
<dbReference type="PROSITE" id="PS00216">
    <property type="entry name" value="SUGAR_TRANSPORT_1"/>
    <property type="match status" value="1"/>
</dbReference>
<accession>A0A9W4TUY4</accession>
<feature type="transmembrane region" description="Helical" evidence="8">
    <location>
        <begin position="167"/>
        <end position="189"/>
    </location>
</feature>
<evidence type="ECO:0000256" key="4">
    <source>
        <dbReference type="ARBA" id="ARBA00022692"/>
    </source>
</evidence>
<evidence type="ECO:0000313" key="11">
    <source>
        <dbReference type="Proteomes" id="UP001152885"/>
    </source>
</evidence>
<feature type="transmembrane region" description="Helical" evidence="8">
    <location>
        <begin position="229"/>
        <end position="247"/>
    </location>
</feature>
<dbReference type="PROSITE" id="PS50850">
    <property type="entry name" value="MFS"/>
    <property type="match status" value="1"/>
</dbReference>
<comment type="subcellular location">
    <subcellularLocation>
        <location evidence="1">Membrane</location>
        <topology evidence="1">Multi-pass membrane protein</topology>
    </subcellularLocation>
</comment>
<evidence type="ECO:0000256" key="7">
    <source>
        <dbReference type="SAM" id="MobiDB-lite"/>
    </source>
</evidence>
<dbReference type="InterPro" id="IPR005829">
    <property type="entry name" value="Sugar_transporter_CS"/>
</dbReference>
<keyword evidence="11" id="KW-1185">Reference proteome</keyword>
<dbReference type="PANTHER" id="PTHR48022:SF73">
    <property type="entry name" value="METABOLITE TRANSPORT PROTEIN YDL199C-RELATED"/>
    <property type="match status" value="1"/>
</dbReference>
<dbReference type="PANTHER" id="PTHR48022">
    <property type="entry name" value="PLASTIDIC GLUCOSE TRANSPORTER 4"/>
    <property type="match status" value="1"/>
</dbReference>
<dbReference type="NCBIfam" id="TIGR00879">
    <property type="entry name" value="SP"/>
    <property type="match status" value="1"/>
</dbReference>
<keyword evidence="6 8" id="KW-0472">Membrane</keyword>
<dbReference type="InterPro" id="IPR003663">
    <property type="entry name" value="Sugar/inositol_transpt"/>
</dbReference>
<dbReference type="FunFam" id="1.20.1250.20:FF:000134">
    <property type="entry name" value="MFS sugar transporter protein"/>
    <property type="match status" value="1"/>
</dbReference>
<dbReference type="InterPro" id="IPR005828">
    <property type="entry name" value="MFS_sugar_transport-like"/>
</dbReference>
<dbReference type="InterPro" id="IPR036259">
    <property type="entry name" value="MFS_trans_sf"/>
</dbReference>
<dbReference type="PRINTS" id="PR00171">
    <property type="entry name" value="SUGRTRNSPORT"/>
</dbReference>
<feature type="region of interest" description="Disordered" evidence="7">
    <location>
        <begin position="1"/>
        <end position="72"/>
    </location>
</feature>
<keyword evidence="4 8" id="KW-0812">Transmembrane</keyword>
<evidence type="ECO:0000259" key="9">
    <source>
        <dbReference type="PROSITE" id="PS50850"/>
    </source>
</evidence>
<name>A0A9W4TUY4_9ASCO</name>
<feature type="transmembrane region" description="Helical" evidence="8">
    <location>
        <begin position="457"/>
        <end position="479"/>
    </location>
</feature>
<keyword evidence="5 8" id="KW-1133">Transmembrane helix</keyword>
<evidence type="ECO:0000256" key="5">
    <source>
        <dbReference type="ARBA" id="ARBA00022989"/>
    </source>
</evidence>
<dbReference type="EMBL" id="CANTUO010000003">
    <property type="protein sequence ID" value="CAI5758806.1"/>
    <property type="molecule type" value="Genomic_DNA"/>
</dbReference>
<gene>
    <name evidence="10" type="ORF">CANVERA_P3318</name>
</gene>
<feature type="transmembrane region" description="Helical" evidence="8">
    <location>
        <begin position="551"/>
        <end position="572"/>
    </location>
</feature>
<feature type="transmembrane region" description="Helical" evidence="8">
    <location>
        <begin position="485"/>
        <end position="511"/>
    </location>
</feature>
<feature type="transmembrane region" description="Helical" evidence="8">
    <location>
        <begin position="201"/>
        <end position="223"/>
    </location>
</feature>
<dbReference type="AlphaFoldDB" id="A0A9W4TUY4"/>
<dbReference type="Gene3D" id="1.20.1250.20">
    <property type="entry name" value="MFS general substrate transporter like domains"/>
    <property type="match status" value="2"/>
</dbReference>
<evidence type="ECO:0000256" key="3">
    <source>
        <dbReference type="ARBA" id="ARBA00022448"/>
    </source>
</evidence>
<keyword evidence="3" id="KW-0813">Transport</keyword>